<comment type="caution">
    <text evidence="1">The sequence shown here is derived from an EMBL/GenBank/DDBJ whole genome shotgun (WGS) entry which is preliminary data.</text>
</comment>
<protein>
    <submittedName>
        <fullName evidence="1">Uncharacterized protein</fullName>
    </submittedName>
</protein>
<sequence>MRECNRLWAQSGDEYDDAEAEVAAVQRAHSLWPSSAEKDGGNEGIEVAALTGSSRGDSTDSGLGWSPHGRFNERQDIDEPSHRKRKFSLSEDEPADDGNQFDLSERGSTEPEAPTAKLRLIVRLASDDRNEHSDVIANLVFKLPADMHDEIMSEVILEVMPEAE</sequence>
<evidence type="ECO:0000313" key="2">
    <source>
        <dbReference type="Proteomes" id="UP001239111"/>
    </source>
</evidence>
<dbReference type="EMBL" id="CM056743">
    <property type="protein sequence ID" value="KAJ8671847.1"/>
    <property type="molecule type" value="Genomic_DNA"/>
</dbReference>
<dbReference type="Proteomes" id="UP001239111">
    <property type="component" value="Chromosome 3"/>
</dbReference>
<organism evidence="1 2">
    <name type="scientific">Eretmocerus hayati</name>
    <dbReference type="NCBI Taxonomy" id="131215"/>
    <lineage>
        <taxon>Eukaryota</taxon>
        <taxon>Metazoa</taxon>
        <taxon>Ecdysozoa</taxon>
        <taxon>Arthropoda</taxon>
        <taxon>Hexapoda</taxon>
        <taxon>Insecta</taxon>
        <taxon>Pterygota</taxon>
        <taxon>Neoptera</taxon>
        <taxon>Endopterygota</taxon>
        <taxon>Hymenoptera</taxon>
        <taxon>Apocrita</taxon>
        <taxon>Proctotrupomorpha</taxon>
        <taxon>Chalcidoidea</taxon>
        <taxon>Aphelinidae</taxon>
        <taxon>Aphelininae</taxon>
        <taxon>Eretmocerus</taxon>
    </lineage>
</organism>
<keyword evidence="2" id="KW-1185">Reference proteome</keyword>
<reference evidence="1" key="1">
    <citation type="submission" date="2023-04" db="EMBL/GenBank/DDBJ databases">
        <title>A chromosome-level genome assembly of the parasitoid wasp Eretmocerus hayati.</title>
        <authorList>
            <person name="Zhong Y."/>
            <person name="Liu S."/>
            <person name="Liu Y."/>
        </authorList>
    </citation>
    <scope>NUCLEOTIDE SEQUENCE</scope>
    <source>
        <strain evidence="1">ZJU_SS_LIU_2023</strain>
    </source>
</reference>
<evidence type="ECO:0000313" key="1">
    <source>
        <dbReference type="EMBL" id="KAJ8671847.1"/>
    </source>
</evidence>
<proteinExistence type="predicted"/>
<accession>A0ACC2NNN4</accession>
<name>A0ACC2NNN4_9HYME</name>
<gene>
    <name evidence="1" type="ORF">QAD02_003106</name>
</gene>